<evidence type="ECO:0000313" key="2">
    <source>
        <dbReference type="EMBL" id="RPD54925.1"/>
    </source>
</evidence>
<dbReference type="Proteomes" id="UP000313359">
    <property type="component" value="Unassembled WGS sequence"/>
</dbReference>
<dbReference type="SUPFAM" id="SSF81383">
    <property type="entry name" value="F-box domain"/>
    <property type="match status" value="1"/>
</dbReference>
<dbReference type="Pfam" id="PF12937">
    <property type="entry name" value="F-box-like"/>
    <property type="match status" value="1"/>
</dbReference>
<proteinExistence type="predicted"/>
<evidence type="ECO:0000313" key="3">
    <source>
        <dbReference type="Proteomes" id="UP000313359"/>
    </source>
</evidence>
<organism evidence="2 3">
    <name type="scientific">Lentinus tigrinus ALCF2SS1-6</name>
    <dbReference type="NCBI Taxonomy" id="1328759"/>
    <lineage>
        <taxon>Eukaryota</taxon>
        <taxon>Fungi</taxon>
        <taxon>Dikarya</taxon>
        <taxon>Basidiomycota</taxon>
        <taxon>Agaricomycotina</taxon>
        <taxon>Agaricomycetes</taxon>
        <taxon>Polyporales</taxon>
        <taxon>Polyporaceae</taxon>
        <taxon>Lentinus</taxon>
    </lineage>
</organism>
<evidence type="ECO:0000259" key="1">
    <source>
        <dbReference type="Pfam" id="PF12937"/>
    </source>
</evidence>
<accession>A0A5C2RW47</accession>
<dbReference type="EMBL" id="ML122300">
    <property type="protein sequence ID" value="RPD54925.1"/>
    <property type="molecule type" value="Genomic_DNA"/>
</dbReference>
<sequence>MFNVKIIKRHLGRYVSRLKKSLRKHRRWYATALPDVPRRPQSGSTTSIGDLPVEVFAQVIAVLDSRRDKESMAACSLVSRRWRAVALPYLFSTVSVAEEEDFDKFLAFLAETPHVTQQIRSLSLWGEGGSAARLDCTAFSRVFPSLTRLRRLFLDCLTLQVTGIGVDEGSFRHNDSSGWLEALEVDDVCCEDMEGRRLPVIPTVLDMLPVTSVHLLRFDRLGDAVAKNKNSDFEVGQPSRSIAVGHLAVVAPEGAATPAYFAFYEKLVHVGSLGCISVFCSTWEDAEQLTAFLRVQGSSVTTVDLDVTELLALEREQHLAPPLPPRRWQHLAQSLPACANLSSLRLHISWNSMEGDSLTHTSVFSDIFSVTIPPTLREFQLWIKLPEDWGYADAHTSANELWGLSTLDRALCDRDRFPELRRVLVIIQSFPVVPPAWIYALEGRIAERELPRVDGMGILYFQWFTPICYELD</sequence>
<dbReference type="OrthoDB" id="2745780at2759"/>
<gene>
    <name evidence="2" type="ORF">L227DRAFT_657252</name>
</gene>
<dbReference type="AlphaFoldDB" id="A0A5C2RW47"/>
<dbReference type="InterPro" id="IPR036047">
    <property type="entry name" value="F-box-like_dom_sf"/>
</dbReference>
<reference evidence="2" key="1">
    <citation type="journal article" date="2018" name="Genome Biol. Evol.">
        <title>Genomics and development of Lentinus tigrinus, a white-rot wood-decaying mushroom with dimorphic fruiting bodies.</title>
        <authorList>
            <person name="Wu B."/>
            <person name="Xu Z."/>
            <person name="Knudson A."/>
            <person name="Carlson A."/>
            <person name="Chen N."/>
            <person name="Kovaka S."/>
            <person name="LaButti K."/>
            <person name="Lipzen A."/>
            <person name="Pennachio C."/>
            <person name="Riley R."/>
            <person name="Schakwitz W."/>
            <person name="Umezawa K."/>
            <person name="Ohm R.A."/>
            <person name="Grigoriev I.V."/>
            <person name="Nagy L.G."/>
            <person name="Gibbons J."/>
            <person name="Hibbett D."/>
        </authorList>
    </citation>
    <scope>NUCLEOTIDE SEQUENCE [LARGE SCALE GENOMIC DNA]</scope>
    <source>
        <strain evidence="2">ALCF2SS1-6</strain>
    </source>
</reference>
<name>A0A5C2RW47_9APHY</name>
<feature type="domain" description="F-box" evidence="1">
    <location>
        <begin position="48"/>
        <end position="92"/>
    </location>
</feature>
<protein>
    <recommendedName>
        <fullName evidence="1">F-box domain-containing protein</fullName>
    </recommendedName>
</protein>
<keyword evidence="3" id="KW-1185">Reference proteome</keyword>
<dbReference type="InterPro" id="IPR001810">
    <property type="entry name" value="F-box_dom"/>
</dbReference>